<dbReference type="EMBL" id="KZ824490">
    <property type="protein sequence ID" value="RAK95556.1"/>
    <property type="molecule type" value="Genomic_DNA"/>
</dbReference>
<name>A0A395GK05_9EURO</name>
<evidence type="ECO:0000313" key="2">
    <source>
        <dbReference type="EMBL" id="RAK95556.1"/>
    </source>
</evidence>
<keyword evidence="3" id="KW-1185">Reference proteome</keyword>
<dbReference type="GeneID" id="37225427"/>
<gene>
    <name evidence="2" type="ORF">BO80DRAFT_429790</name>
</gene>
<proteinExistence type="predicted"/>
<evidence type="ECO:0000256" key="1">
    <source>
        <dbReference type="SAM" id="MobiDB-lite"/>
    </source>
</evidence>
<feature type="region of interest" description="Disordered" evidence="1">
    <location>
        <begin position="1"/>
        <end position="103"/>
    </location>
</feature>
<reference evidence="2 3" key="1">
    <citation type="submission" date="2018-02" db="EMBL/GenBank/DDBJ databases">
        <title>The genomes of Aspergillus section Nigri reveals drivers in fungal speciation.</title>
        <authorList>
            <consortium name="DOE Joint Genome Institute"/>
            <person name="Vesth T.C."/>
            <person name="Nybo J."/>
            <person name="Theobald S."/>
            <person name="Brandl J."/>
            <person name="Frisvad J.C."/>
            <person name="Nielsen K.F."/>
            <person name="Lyhne E.K."/>
            <person name="Kogle M.E."/>
            <person name="Kuo A."/>
            <person name="Riley R."/>
            <person name="Clum A."/>
            <person name="Nolan M."/>
            <person name="Lipzen A."/>
            <person name="Salamov A."/>
            <person name="Henrissat B."/>
            <person name="Wiebenga A."/>
            <person name="De vries R.P."/>
            <person name="Grigoriev I.V."/>
            <person name="Mortensen U.H."/>
            <person name="Andersen M.R."/>
            <person name="Baker S.E."/>
        </authorList>
    </citation>
    <scope>NUCLEOTIDE SEQUENCE [LARGE SCALE GENOMIC DNA]</scope>
    <source>
        <strain evidence="2 3">CBS 121593</strain>
    </source>
</reference>
<feature type="compositionally biased region" description="Polar residues" evidence="1">
    <location>
        <begin position="1"/>
        <end position="34"/>
    </location>
</feature>
<sequence>MPKANNINNHSIDYTPSPLQRPNQNTINRPPQHQKNPHWTHPHHQDQIHLHRIILNHPPPSSTSSNFLSSTPTDRPTYLHAYAQQTPQPNTGRLTYLPPSANP</sequence>
<organism evidence="2 3">
    <name type="scientific">Aspergillus ibericus CBS 121593</name>
    <dbReference type="NCBI Taxonomy" id="1448316"/>
    <lineage>
        <taxon>Eukaryota</taxon>
        <taxon>Fungi</taxon>
        <taxon>Dikarya</taxon>
        <taxon>Ascomycota</taxon>
        <taxon>Pezizomycotina</taxon>
        <taxon>Eurotiomycetes</taxon>
        <taxon>Eurotiomycetidae</taxon>
        <taxon>Eurotiales</taxon>
        <taxon>Aspergillaceae</taxon>
        <taxon>Aspergillus</taxon>
        <taxon>Aspergillus subgen. Circumdati</taxon>
    </lineage>
</organism>
<dbReference type="Proteomes" id="UP000249402">
    <property type="component" value="Unassembled WGS sequence"/>
</dbReference>
<protein>
    <submittedName>
        <fullName evidence="2">Uncharacterized protein</fullName>
    </submittedName>
</protein>
<feature type="compositionally biased region" description="Polar residues" evidence="1">
    <location>
        <begin position="83"/>
        <end position="93"/>
    </location>
</feature>
<dbReference type="AlphaFoldDB" id="A0A395GK05"/>
<feature type="compositionally biased region" description="Low complexity" evidence="1">
    <location>
        <begin position="62"/>
        <end position="73"/>
    </location>
</feature>
<accession>A0A395GK05</accession>
<dbReference type="VEuPathDB" id="FungiDB:BO80DRAFT_429790"/>
<evidence type="ECO:0000313" key="3">
    <source>
        <dbReference type="Proteomes" id="UP000249402"/>
    </source>
</evidence>
<dbReference type="RefSeq" id="XP_025569884.1">
    <property type="nucleotide sequence ID" value="XM_025720562.1"/>
</dbReference>